<dbReference type="STRING" id="1202772.A0A1V9Z759"/>
<feature type="compositionally biased region" description="Basic and acidic residues" evidence="1">
    <location>
        <begin position="333"/>
        <end position="353"/>
    </location>
</feature>
<feature type="compositionally biased region" description="Basic and acidic residues" evidence="1">
    <location>
        <begin position="482"/>
        <end position="502"/>
    </location>
</feature>
<feature type="region of interest" description="Disordered" evidence="1">
    <location>
        <begin position="1003"/>
        <end position="1114"/>
    </location>
</feature>
<evidence type="ECO:0000313" key="3">
    <source>
        <dbReference type="Proteomes" id="UP000243579"/>
    </source>
</evidence>
<feature type="region of interest" description="Disordered" evidence="1">
    <location>
        <begin position="1662"/>
        <end position="1817"/>
    </location>
</feature>
<feature type="region of interest" description="Disordered" evidence="1">
    <location>
        <begin position="1370"/>
        <end position="1400"/>
    </location>
</feature>
<feature type="compositionally biased region" description="Low complexity" evidence="1">
    <location>
        <begin position="1370"/>
        <end position="1391"/>
    </location>
</feature>
<feature type="region of interest" description="Disordered" evidence="1">
    <location>
        <begin position="291"/>
        <end position="363"/>
    </location>
</feature>
<protein>
    <submittedName>
        <fullName evidence="2">Uncharacterized protein</fullName>
    </submittedName>
</protein>
<feature type="compositionally biased region" description="Low complexity" evidence="1">
    <location>
        <begin position="1765"/>
        <end position="1783"/>
    </location>
</feature>
<evidence type="ECO:0000313" key="2">
    <source>
        <dbReference type="EMBL" id="OQR93782.1"/>
    </source>
</evidence>
<sequence length="1817" mass="196625">MRWYCVSPSLPRGAQLRVREAPSASAAETSPMRLSISDVIAVCSPPTAGLPWLSVMWQQQQGFVMATTPDDMPLLVPWETTGILQVVFAYPETTLHHAKSREPIVLEVDAYLGVIAETSTDNDKLLVMYQGDQYFVSASDTVAMAERIAESMTFMMNPTLPENATIVVRQWPDRESDQVDVITHNQEVSGTIRSEDWIKLHEQAWVMWKLTRHNNLQLLQPSLIVQQQIHDMMAISEEDDKARSNEDPPLTSAASDPMVPPLQDDWPIRPAAVAQDGPSGDEDVRHIEKSQALVPDPVDWDNRPIQGAKPSVDSAFATGELPQPPAAKAVSAWDDRPIRPADDKAMNYDDRPIKPAPLSQEDKASMDEAGDANAMAVVAVPAWDDRPIRPADSSASMAWDDRPIKPSRSSLGASDEVECIADAAVPACEDRPIRPASASKSIDCDDRPIKPAPSSLEDESSLEAADASGVVDPNVDAATSEWDDRPIRPADNKSMAWDDRPIKPAPSSVEDERPVDAMGASVDAEVAAVKKVQSWDERPIKGAAYKNDASSEEQPETASSGEMTPNQSPTQASRALPLETPLHDAPVPAEASEPPTNGSDGAAMAPTAVQPRSASADTALNDSSPCREARSSSACSDWEPVVLRRRSSFEEDAPIVTNQVAAFEEATEAMDDAPRFASRFDEMIAELSDVNMMWLLQLDLLEELFHHLELHALSPAEKKRTMEMLEVKASHVIHAKVLPSFLRFMPFVATFMASDGAVLGPHMEHLLPPFFALFQERSKAAIATLEGHLRGWLCVLDVVLVLNSLETALVDLTMSELGVARLVTWFAPQMPHTRGVPKASPRLCDALVQLTTHRATKVRQAATDILANILGHHDHDMATPTVTPDVAAVTTTVVEVPTIGTPEPAPSKPRMLERKPNLDKQRLGRPWQKVPAEGDDVIVAAPRKPWQRQANANFDDVEVALPTTVLPDAVNETVPELAPTEDVSPPPLSDPTEPECLVNGATTVVEEKVDSPSKKREVAKPWLRSRQPKRPETDEVEAAAVPPKPWLRQPRVSDDAPVDAAEKATEAPSREAPSTSGEEAMVIVEANGESQTTGCDVPKPWLRNRKPKRQETADNITVAAAPLKPWQRQPCPRNDAPTVVAGEAIETPSLEADTPSVEAASMAGEASAASEALLADLGGLVIVDDDEADSPAAGPVLGVEGGAAFKEEESADEDVKQSWFFVDEQADEVSDDPRGRPVLGESDGEGDGIHALSWEASPRVTVPVLGNTVYDILGSHPLEYFSLEPPSAAAVLSHRIADAQVYDDETPVPDAATLEEKCSTVAEGTAQMATTTPARAAANSIHATDASDIIDTTDIARSIDATDAPFATNAPFATDAPFTTDAIDPPDATNTTDDDPYAVTSDADDQYVAQDMTLERPWAYADDGVASDSEEESPRRHFFRGRFASNFDEIFPEDDEAFECVDDGSSRVHSRKSSDVSCGEVHRPVAAHEAAVPEGDDEANELFEPEAIDRGAFFDGFTDAFPGSLDPAEALEAVYIPLGWWLQDCQELLVEHDERASLDNAFCMLEVAFPDGGDDAFFWDDADGDDVRVTPSDWAAVVAWRRSWQQAKATLVEDLAAAIARLIEANAARVDDETAWATANTPVEARSKSLVVPRVSVYGQLPKRRSETLPRPSLTPMPSALQMPPRIRTSSSAKPRSEAPESPTTSRPPSPKPLPQPASPKPRAESPRRSLAMPRPRALTSTTTAPKKPLTASALAPPTRSLLQRPATTTTPSRARSSSAAPQIPAPRPSTMGLRPPSSSLRTPASRMSLPKPVTRL</sequence>
<dbReference type="EMBL" id="JNBR01000396">
    <property type="protein sequence ID" value="OQR93782.1"/>
    <property type="molecule type" value="Genomic_DNA"/>
</dbReference>
<keyword evidence="3" id="KW-1185">Reference proteome</keyword>
<feature type="compositionally biased region" description="Basic and acidic residues" evidence="1">
    <location>
        <begin position="1060"/>
        <end position="1069"/>
    </location>
</feature>
<feature type="region of interest" description="Disordered" evidence="1">
    <location>
        <begin position="977"/>
        <end position="996"/>
    </location>
</feature>
<feature type="compositionally biased region" description="Polar residues" evidence="1">
    <location>
        <begin position="610"/>
        <end position="624"/>
    </location>
</feature>
<feature type="compositionally biased region" description="Basic and acidic residues" evidence="1">
    <location>
        <begin position="1005"/>
        <end position="1019"/>
    </location>
</feature>
<feature type="compositionally biased region" description="Pro residues" evidence="1">
    <location>
        <begin position="1706"/>
        <end position="1720"/>
    </location>
</feature>
<dbReference type="Proteomes" id="UP000243579">
    <property type="component" value="Unassembled WGS sequence"/>
</dbReference>
<name>A0A1V9Z759_ACHHY</name>
<comment type="caution">
    <text evidence="2">The sequence shown here is derived from an EMBL/GenBank/DDBJ whole genome shotgun (WGS) entry which is preliminary data.</text>
</comment>
<feature type="compositionally biased region" description="Polar residues" evidence="1">
    <location>
        <begin position="556"/>
        <end position="573"/>
    </location>
</feature>
<evidence type="ECO:0000256" key="1">
    <source>
        <dbReference type="SAM" id="MobiDB-lite"/>
    </source>
</evidence>
<proteinExistence type="predicted"/>
<feature type="region of interest" description="Disordered" evidence="1">
    <location>
        <begin position="238"/>
        <end position="265"/>
    </location>
</feature>
<organism evidence="2 3">
    <name type="scientific">Achlya hypogyna</name>
    <name type="common">Oomycete</name>
    <name type="synonym">Protoachlya hypogyna</name>
    <dbReference type="NCBI Taxonomy" id="1202772"/>
    <lineage>
        <taxon>Eukaryota</taxon>
        <taxon>Sar</taxon>
        <taxon>Stramenopiles</taxon>
        <taxon>Oomycota</taxon>
        <taxon>Saprolegniomycetes</taxon>
        <taxon>Saprolegniales</taxon>
        <taxon>Achlyaceae</taxon>
        <taxon>Achlya</taxon>
    </lineage>
</organism>
<dbReference type="OrthoDB" id="79921at2759"/>
<accession>A0A1V9Z759</accession>
<feature type="region of interest" description="Disordered" evidence="1">
    <location>
        <begin position="392"/>
        <end position="632"/>
    </location>
</feature>
<reference evidence="2 3" key="1">
    <citation type="journal article" date="2014" name="Genome Biol. Evol.">
        <title>The secreted proteins of Achlya hypogyna and Thraustotheca clavata identify the ancestral oomycete secretome and reveal gene acquisitions by horizontal gene transfer.</title>
        <authorList>
            <person name="Misner I."/>
            <person name="Blouin N."/>
            <person name="Leonard G."/>
            <person name="Richards T.A."/>
            <person name="Lane C.E."/>
        </authorList>
    </citation>
    <scope>NUCLEOTIDE SEQUENCE [LARGE SCALE GENOMIC DNA]</scope>
    <source>
        <strain evidence="2 3">ATCC 48635</strain>
    </source>
</reference>
<gene>
    <name evidence="2" type="ORF">ACHHYP_02295</name>
</gene>